<dbReference type="Proteomes" id="UP001183682">
    <property type="component" value="Unassembled WGS sequence"/>
</dbReference>
<evidence type="ECO:0000313" key="6">
    <source>
        <dbReference type="Proteomes" id="UP000516696"/>
    </source>
</evidence>
<dbReference type="RefSeq" id="WP_060815115.1">
    <property type="nucleotide sequence ID" value="NZ_CAKOCH010000009.1"/>
</dbReference>
<evidence type="ECO:0000313" key="4">
    <source>
        <dbReference type="EMBL" id="STD82428.1"/>
    </source>
</evidence>
<sequence>MLLTKKKLSRLAAPYNEGDMSIGFAESQSIESISSKTILLVNDRQVIILFLNFFQTKVIDHMAYARKDLVNEQLSQGFNGLDVVWRFTVQNKKWRFRILKKIVTLGKMQRELIERL</sequence>
<evidence type="ECO:0000313" key="2">
    <source>
        <dbReference type="EMBL" id="MDT2692177.1"/>
    </source>
</evidence>
<evidence type="ECO:0000313" key="3">
    <source>
        <dbReference type="EMBL" id="QOG27378.1"/>
    </source>
</evidence>
<dbReference type="Proteomes" id="UP000254807">
    <property type="component" value="Unassembled WGS sequence"/>
</dbReference>
<dbReference type="Proteomes" id="UP000516696">
    <property type="component" value="Chromosome"/>
</dbReference>
<proteinExistence type="predicted"/>
<evidence type="ECO:0000313" key="5">
    <source>
        <dbReference type="Proteomes" id="UP000254807"/>
    </source>
</evidence>
<organism evidence="2 7">
    <name type="scientific">Enterococcus gallinarum</name>
    <dbReference type="NCBI Taxonomy" id="1353"/>
    <lineage>
        <taxon>Bacteria</taxon>
        <taxon>Bacillati</taxon>
        <taxon>Bacillota</taxon>
        <taxon>Bacilli</taxon>
        <taxon>Lactobacillales</taxon>
        <taxon>Enterococcaceae</taxon>
        <taxon>Enterococcus</taxon>
    </lineage>
</organism>
<evidence type="ECO:0000313" key="8">
    <source>
        <dbReference type="Proteomes" id="UP001241571"/>
    </source>
</evidence>
<reference evidence="1 8" key="4">
    <citation type="submission" date="2023-06" db="EMBL/GenBank/DDBJ databases">
        <title>Acute promotion of culturable opportunistic pathogens and persistent increase of antibiotic resistance following antibiotic exposure in mouse gut microbiota.</title>
        <authorList>
            <person name="Li L."/>
            <person name="Wang B."/>
            <person name="Sun Y."/>
            <person name="Wang M."/>
            <person name="Xu H."/>
        </authorList>
    </citation>
    <scope>NUCLEOTIDE SEQUENCE [LARGE SCALE GENOMIC DNA]</scope>
    <source>
        <strain evidence="1 8">CRI2_2</strain>
    </source>
</reference>
<dbReference type="EMBL" id="UFYW01000001">
    <property type="protein sequence ID" value="STD82428.1"/>
    <property type="molecule type" value="Genomic_DNA"/>
</dbReference>
<dbReference type="EMBL" id="JASUBT010000005">
    <property type="protein sequence ID" value="MDL4935676.1"/>
    <property type="molecule type" value="Genomic_DNA"/>
</dbReference>
<reference evidence="2" key="3">
    <citation type="submission" date="2023-03" db="EMBL/GenBank/DDBJ databases">
        <authorList>
            <person name="Shen W."/>
            <person name="Cai J."/>
        </authorList>
    </citation>
    <scope>NUCLEOTIDE SEQUENCE</scope>
    <source>
        <strain evidence="2">K69-2</strain>
    </source>
</reference>
<dbReference type="EMBL" id="JARPZN010000038">
    <property type="protein sequence ID" value="MDT2692177.1"/>
    <property type="molecule type" value="Genomic_DNA"/>
</dbReference>
<dbReference type="EMBL" id="CP050485">
    <property type="protein sequence ID" value="QOG27378.1"/>
    <property type="molecule type" value="Genomic_DNA"/>
</dbReference>
<dbReference type="Proteomes" id="UP001241571">
    <property type="component" value="Unassembled WGS sequence"/>
</dbReference>
<dbReference type="AlphaFoldDB" id="A0A1L8TU20"/>
<evidence type="ECO:0000313" key="7">
    <source>
        <dbReference type="Proteomes" id="UP001183682"/>
    </source>
</evidence>
<evidence type="ECO:0008006" key="9">
    <source>
        <dbReference type="Google" id="ProtNLM"/>
    </source>
</evidence>
<dbReference type="OrthoDB" id="2658007at2"/>
<evidence type="ECO:0000313" key="1">
    <source>
        <dbReference type="EMBL" id="MDL4935676.1"/>
    </source>
</evidence>
<name>A0A1L8TU20_ENTGA</name>
<reference evidence="3 6" key="2">
    <citation type="submission" date="2020-03" db="EMBL/GenBank/DDBJ databases">
        <title>Characterization of ganglioside-mimicking enterococci.</title>
        <authorList>
            <person name="Patry R.T."/>
            <person name="Nothaft H."/>
            <person name="Bridger R."/>
            <person name="Shajahan A."/>
            <person name="Huynh S."/>
            <person name="Sanchez S."/>
            <person name="Azadi P."/>
            <person name="Cooper K."/>
            <person name="Miller W.G."/>
            <person name="Parker C.T."/>
            <person name="Wells L."/>
            <person name="Szymanski C.M."/>
        </authorList>
    </citation>
    <scope>NUCLEOTIDE SEQUENCE [LARGE SCALE GENOMIC DNA]</scope>
    <source>
        <strain evidence="3 6">EGM181</strain>
    </source>
</reference>
<protein>
    <recommendedName>
        <fullName evidence="9">YokE-like PH domain-containing protein</fullName>
    </recommendedName>
</protein>
<reference evidence="4 5" key="1">
    <citation type="submission" date="2018-06" db="EMBL/GenBank/DDBJ databases">
        <authorList>
            <consortium name="Pathogen Informatics"/>
            <person name="Doyle S."/>
        </authorList>
    </citation>
    <scope>NUCLEOTIDE SEQUENCE [LARGE SCALE GENOMIC DNA]</scope>
    <source>
        <strain evidence="4 5">NCTC12360</strain>
    </source>
</reference>
<keyword evidence="5" id="KW-1185">Reference proteome</keyword>
<accession>A0A1L8TU20</accession>
<gene>
    <name evidence="3" type="ORF">EGM181_09020</name>
    <name evidence="4" type="ORF">NCTC12360_00857</name>
    <name evidence="2" type="ORF">P7E30_18635</name>
    <name evidence="1" type="ORF">QRX88_08125</name>
</gene>